<evidence type="ECO:0000313" key="2">
    <source>
        <dbReference type="Proteomes" id="UP001054945"/>
    </source>
</evidence>
<sequence length="113" mass="12768">MSMQMIIPKLLSSRLHHQYYCFPQNPSLLDPYRDKLHKLYNEHEISLEVVKSRHCAGGLTTLNSINQYEAAKGSLSPCRCLLNGLGIDVSFWLTRALCSLTGMMNANGKVVRE</sequence>
<organism evidence="1 2">
    <name type="scientific">Caerostris extrusa</name>
    <name type="common">Bark spider</name>
    <name type="synonym">Caerostris bankana</name>
    <dbReference type="NCBI Taxonomy" id="172846"/>
    <lineage>
        <taxon>Eukaryota</taxon>
        <taxon>Metazoa</taxon>
        <taxon>Ecdysozoa</taxon>
        <taxon>Arthropoda</taxon>
        <taxon>Chelicerata</taxon>
        <taxon>Arachnida</taxon>
        <taxon>Araneae</taxon>
        <taxon>Araneomorphae</taxon>
        <taxon>Entelegynae</taxon>
        <taxon>Araneoidea</taxon>
        <taxon>Araneidae</taxon>
        <taxon>Caerostris</taxon>
    </lineage>
</organism>
<dbReference type="AlphaFoldDB" id="A0AAV4Y8X1"/>
<evidence type="ECO:0000313" key="1">
    <source>
        <dbReference type="EMBL" id="GIZ02617.1"/>
    </source>
</evidence>
<dbReference type="EMBL" id="BPLR01001482">
    <property type="protein sequence ID" value="GIZ02617.1"/>
    <property type="molecule type" value="Genomic_DNA"/>
</dbReference>
<comment type="caution">
    <text evidence="1">The sequence shown here is derived from an EMBL/GenBank/DDBJ whole genome shotgun (WGS) entry which is preliminary data.</text>
</comment>
<gene>
    <name evidence="1" type="ORF">CEXT_12001</name>
</gene>
<dbReference type="Proteomes" id="UP001054945">
    <property type="component" value="Unassembled WGS sequence"/>
</dbReference>
<reference evidence="1 2" key="1">
    <citation type="submission" date="2021-06" db="EMBL/GenBank/DDBJ databases">
        <title>Caerostris extrusa draft genome.</title>
        <authorList>
            <person name="Kono N."/>
            <person name="Arakawa K."/>
        </authorList>
    </citation>
    <scope>NUCLEOTIDE SEQUENCE [LARGE SCALE GENOMIC DNA]</scope>
</reference>
<name>A0AAV4Y8X1_CAEEX</name>
<proteinExistence type="predicted"/>
<protein>
    <submittedName>
        <fullName evidence="1">Uncharacterized protein</fullName>
    </submittedName>
</protein>
<accession>A0AAV4Y8X1</accession>
<keyword evidence="2" id="KW-1185">Reference proteome</keyword>